<accession>A0A9P7GPD2</accession>
<sequence>MTTSSSSGVALVPRRTRIEGLNVFVWSQGDFPVIRMKIPEDIHEKVMSRDGRRCCFTGVELDEDNIATSWIVPPIICFVVLSEDPLQKHYAYISFGGAGFGVDRCKEIVVPENCLTMHKKFLRAFQENIMSFDFKDDYKIVHFINMPVDLGL</sequence>
<organism evidence="1 2">
    <name type="scientific">Sphagnurus paluster</name>
    <dbReference type="NCBI Taxonomy" id="117069"/>
    <lineage>
        <taxon>Eukaryota</taxon>
        <taxon>Fungi</taxon>
        <taxon>Dikarya</taxon>
        <taxon>Basidiomycota</taxon>
        <taxon>Agaricomycotina</taxon>
        <taxon>Agaricomycetes</taxon>
        <taxon>Agaricomycetidae</taxon>
        <taxon>Agaricales</taxon>
        <taxon>Tricholomatineae</taxon>
        <taxon>Lyophyllaceae</taxon>
        <taxon>Sphagnurus</taxon>
    </lineage>
</organism>
<evidence type="ECO:0000313" key="1">
    <source>
        <dbReference type="EMBL" id="KAG5653000.1"/>
    </source>
</evidence>
<gene>
    <name evidence="1" type="ORF">H0H81_002753</name>
</gene>
<dbReference type="OrthoDB" id="3021247at2759"/>
<reference evidence="1" key="1">
    <citation type="submission" date="2021-02" db="EMBL/GenBank/DDBJ databases">
        <authorList>
            <person name="Nieuwenhuis M."/>
            <person name="Van De Peppel L.J.J."/>
        </authorList>
    </citation>
    <scope>NUCLEOTIDE SEQUENCE</scope>
    <source>
        <strain evidence="1">D49</strain>
    </source>
</reference>
<protein>
    <submittedName>
        <fullName evidence="1">Uncharacterized protein</fullName>
    </submittedName>
</protein>
<evidence type="ECO:0000313" key="2">
    <source>
        <dbReference type="Proteomes" id="UP000717328"/>
    </source>
</evidence>
<proteinExistence type="predicted"/>
<dbReference type="Proteomes" id="UP000717328">
    <property type="component" value="Unassembled WGS sequence"/>
</dbReference>
<reference evidence="1" key="2">
    <citation type="submission" date="2021-10" db="EMBL/GenBank/DDBJ databases">
        <title>Phylogenomics reveals ancestral predisposition of the termite-cultivated fungus Termitomyces towards a domesticated lifestyle.</title>
        <authorList>
            <person name="Auxier B."/>
            <person name="Grum-Grzhimaylo A."/>
            <person name="Cardenas M.E."/>
            <person name="Lodge J.D."/>
            <person name="Laessoe T."/>
            <person name="Pedersen O."/>
            <person name="Smith M.E."/>
            <person name="Kuyper T.W."/>
            <person name="Franco-Molano E.A."/>
            <person name="Baroni T.J."/>
            <person name="Aanen D.K."/>
        </authorList>
    </citation>
    <scope>NUCLEOTIDE SEQUENCE</scope>
    <source>
        <strain evidence="1">D49</strain>
    </source>
</reference>
<name>A0A9P7GPD2_9AGAR</name>
<dbReference type="EMBL" id="JABCKI010000082">
    <property type="protein sequence ID" value="KAG5653000.1"/>
    <property type="molecule type" value="Genomic_DNA"/>
</dbReference>
<keyword evidence="2" id="KW-1185">Reference proteome</keyword>
<comment type="caution">
    <text evidence="1">The sequence shown here is derived from an EMBL/GenBank/DDBJ whole genome shotgun (WGS) entry which is preliminary data.</text>
</comment>
<dbReference type="AlphaFoldDB" id="A0A9P7GPD2"/>